<keyword evidence="1" id="KW-0175">Coiled coil</keyword>
<protein>
    <submittedName>
        <fullName evidence="3">Uncharacterized protein</fullName>
    </submittedName>
</protein>
<keyword evidence="4" id="KW-1185">Reference proteome</keyword>
<sequence>MANFSARQLRTAGPGRPYPRWRKALRMHCWPSERDTRRWPVQRRPTAVLGAGGRSATLLGVALVPAACFGLRPVVPEGVTPLPSRHPLPLVGVDPGLGEHGQPARDQPGRSLVAPGLPPDRHCRWRPAVPADSPRHSPCECNGHGGSPTPAAHDARSGHGLSLPGSCVLGACAAGSTALGRAADCAARRTGRHAWLRAVRAFRGRLFPCFVFVDASGRFGGAALSAWGFLIAPKATKTPRTSQGRPNLDPIRGKRERKQPLPCLREQTSAQGRGGQQGMFGMEKAGRYAALVPTMFSNVMKIKQTPPQREALDTQSCTMGADGEQVSAVSAVSVFSAGARGVASPEIAGPAMEGPAEIPSLEFIYHTKVHNHEQAQKESRKAKLANRQLQLSIIKVVKSCQDIGTRIASMETHTEELETEVKAAAAQMVTQGQQILDIQWKLEDAENRQRWKNQRILGIA</sequence>
<gene>
    <name evidence="3" type="ORF">NDU88_004057</name>
</gene>
<comment type="caution">
    <text evidence="3">The sequence shown here is derived from an EMBL/GenBank/DDBJ whole genome shotgun (WGS) entry which is preliminary data.</text>
</comment>
<feature type="region of interest" description="Disordered" evidence="2">
    <location>
        <begin position="134"/>
        <end position="157"/>
    </location>
</feature>
<accession>A0AAV7M843</accession>
<feature type="coiled-coil region" evidence="1">
    <location>
        <begin position="372"/>
        <end position="427"/>
    </location>
</feature>
<dbReference type="AlphaFoldDB" id="A0AAV7M843"/>
<evidence type="ECO:0000256" key="1">
    <source>
        <dbReference type="SAM" id="Coils"/>
    </source>
</evidence>
<organism evidence="3 4">
    <name type="scientific">Pleurodeles waltl</name>
    <name type="common">Iberian ribbed newt</name>
    <dbReference type="NCBI Taxonomy" id="8319"/>
    <lineage>
        <taxon>Eukaryota</taxon>
        <taxon>Metazoa</taxon>
        <taxon>Chordata</taxon>
        <taxon>Craniata</taxon>
        <taxon>Vertebrata</taxon>
        <taxon>Euteleostomi</taxon>
        <taxon>Amphibia</taxon>
        <taxon>Batrachia</taxon>
        <taxon>Caudata</taxon>
        <taxon>Salamandroidea</taxon>
        <taxon>Salamandridae</taxon>
        <taxon>Pleurodelinae</taxon>
        <taxon>Pleurodeles</taxon>
    </lineage>
</organism>
<dbReference type="Proteomes" id="UP001066276">
    <property type="component" value="Chromosome 10"/>
</dbReference>
<reference evidence="3" key="1">
    <citation type="journal article" date="2022" name="bioRxiv">
        <title>Sequencing and chromosome-scale assembly of the giantPleurodeles waltlgenome.</title>
        <authorList>
            <person name="Brown T."/>
            <person name="Elewa A."/>
            <person name="Iarovenko S."/>
            <person name="Subramanian E."/>
            <person name="Araus A.J."/>
            <person name="Petzold A."/>
            <person name="Susuki M."/>
            <person name="Suzuki K.-i.T."/>
            <person name="Hayashi T."/>
            <person name="Toyoda A."/>
            <person name="Oliveira C."/>
            <person name="Osipova E."/>
            <person name="Leigh N.D."/>
            <person name="Simon A."/>
            <person name="Yun M.H."/>
        </authorList>
    </citation>
    <scope>NUCLEOTIDE SEQUENCE</scope>
    <source>
        <strain evidence="3">20211129_DDA</strain>
        <tissue evidence="3">Liver</tissue>
    </source>
</reference>
<evidence type="ECO:0000256" key="2">
    <source>
        <dbReference type="SAM" id="MobiDB-lite"/>
    </source>
</evidence>
<evidence type="ECO:0000313" key="3">
    <source>
        <dbReference type="EMBL" id="KAJ1098950.1"/>
    </source>
</evidence>
<name>A0AAV7M843_PLEWA</name>
<feature type="region of interest" description="Disordered" evidence="2">
    <location>
        <begin position="237"/>
        <end position="260"/>
    </location>
</feature>
<dbReference type="EMBL" id="JANPWB010000014">
    <property type="protein sequence ID" value="KAJ1098950.1"/>
    <property type="molecule type" value="Genomic_DNA"/>
</dbReference>
<proteinExistence type="predicted"/>
<evidence type="ECO:0000313" key="4">
    <source>
        <dbReference type="Proteomes" id="UP001066276"/>
    </source>
</evidence>